<evidence type="ECO:0000256" key="1">
    <source>
        <dbReference type="SAM" id="SignalP"/>
    </source>
</evidence>
<evidence type="ECO:0000313" key="2">
    <source>
        <dbReference type="EMBL" id="AIA56887.1"/>
    </source>
</evidence>
<protein>
    <submittedName>
        <fullName evidence="2">Spore wall protein 1</fullName>
    </submittedName>
</protein>
<name>A0A060A4C2_9MICR</name>
<reference evidence="2" key="1">
    <citation type="submission" date="2014-03" db="EMBL/GenBank/DDBJ databases">
        <title>Molecular cloning, sequence analysis and prokaryotic expression of spore wall protein 1 (NpSWP1) gene of Nosema pernyi.</title>
        <authorList>
            <person name="Wang Y."/>
            <person name="Jiang Y.R."/>
            <person name="Sun Y."/>
            <person name="Yu F."/>
            <person name="Li X.S."/>
            <person name="Shi S.L."/>
            <person name="Yang R.S."/>
            <person name="Qin L."/>
        </authorList>
    </citation>
    <scope>NUCLEOTIDE SEQUENCE</scope>
</reference>
<feature type="signal peptide" evidence="1">
    <location>
        <begin position="1"/>
        <end position="19"/>
    </location>
</feature>
<dbReference type="AlphaFoldDB" id="A0A060A4C2"/>
<sequence length="278" mass="32021">MNILLATASLILSLGFIKAELARRHDRYAYIQRVVCDVKFPDLLCQRKTHAIAYRMFRLIPVRCPTYEICTDYVDHEFNTTAVRSDCEKYALCSYGPSGYVSSDVFILQNAFYKLFGHHEIEELAYELFVRLVSSFLDSCTYPKSFESNVEKCMSENQELVVSPLAAFIKLISRRSTRDVVLIVLSDFLDYLKKEEGHGFTKDRKSNQCVTLTQSYFHYLTEAVRFIEKKIAAYTLIPVMDERRITSVSAIMISSKFANTTGNYVIDATSFMDYTIPF</sequence>
<accession>A0A060A4C2</accession>
<dbReference type="EMBL" id="KJ573111">
    <property type="protein sequence ID" value="AIA56887.1"/>
    <property type="molecule type" value="mRNA"/>
</dbReference>
<gene>
    <name evidence="2" type="primary">SWP1</name>
</gene>
<feature type="chain" id="PRO_5001582112" evidence="1">
    <location>
        <begin position="20"/>
        <end position="278"/>
    </location>
</feature>
<proteinExistence type="evidence at transcript level"/>
<keyword evidence="1" id="KW-0732">Signal</keyword>
<organism evidence="2">
    <name type="scientific">Nosema pernyi</name>
    <dbReference type="NCBI Taxonomy" id="1112939"/>
    <lineage>
        <taxon>Eukaryota</taxon>
        <taxon>Fungi</taxon>
        <taxon>Fungi incertae sedis</taxon>
        <taxon>Microsporidia</taxon>
        <taxon>Nosematidae</taxon>
        <taxon>Nosema</taxon>
    </lineage>
</organism>